<comment type="caution">
    <text evidence="9">The sequence shown here is derived from an EMBL/GenBank/DDBJ whole genome shotgun (WGS) entry which is preliminary data.</text>
</comment>
<keyword evidence="6 7" id="KW-0472">Membrane</keyword>
<comment type="similarity">
    <text evidence="7">Belongs to the TRAP transporter large permease family.</text>
</comment>
<evidence type="ECO:0000256" key="6">
    <source>
        <dbReference type="ARBA" id="ARBA00023136"/>
    </source>
</evidence>
<comment type="function">
    <text evidence="7">Part of the tripartite ATP-independent periplasmic (TRAP) transport system.</text>
</comment>
<accession>A0A7W6W8F0</accession>
<dbReference type="Pfam" id="PF06808">
    <property type="entry name" value="DctM"/>
    <property type="match status" value="1"/>
</dbReference>
<dbReference type="Proteomes" id="UP000554286">
    <property type="component" value="Unassembled WGS sequence"/>
</dbReference>
<feature type="transmembrane region" description="Helical" evidence="7">
    <location>
        <begin position="322"/>
        <end position="349"/>
    </location>
</feature>
<feature type="domain" description="TRAP C4-dicarboxylate transport system permease DctM subunit" evidence="8">
    <location>
        <begin position="12"/>
        <end position="423"/>
    </location>
</feature>
<evidence type="ECO:0000256" key="1">
    <source>
        <dbReference type="ARBA" id="ARBA00004429"/>
    </source>
</evidence>
<comment type="subcellular location">
    <subcellularLocation>
        <location evidence="1 7">Cell inner membrane</location>
        <topology evidence="1 7">Multi-pass membrane protein</topology>
    </subcellularLocation>
</comment>
<name>A0A7W6W8F0_9PROT</name>
<feature type="transmembrane region" description="Helical" evidence="7">
    <location>
        <begin position="141"/>
        <end position="164"/>
    </location>
</feature>
<protein>
    <recommendedName>
        <fullName evidence="7">TRAP transporter large permease protein</fullName>
    </recommendedName>
</protein>
<evidence type="ECO:0000256" key="5">
    <source>
        <dbReference type="ARBA" id="ARBA00022989"/>
    </source>
</evidence>
<keyword evidence="10" id="KW-1185">Reference proteome</keyword>
<sequence length="437" mass="47083">MDEIQLIGLFLFVLFLLLGTGVWVGLALLGVAWVGMELFTSRPAGDAMITTIWTTTSSWTLTALPLFIWMGEILFRTRLSEDMFRGLSPWMARLPGGLLHTNIVGCTVFAAVSGSSAATLTMVGKMSIPELRRRNYPEHMVIGTLAGAATLGLMIPPSLTLIVYGVSINESITRLFMAGVLPGLVLALMFMAYVAVRARASRHFNPDQETGLSLREMLATSRALIPVMMLITVVIGSMYLGFATATEAAAFGVLGSLVLAATQRSLTWATVTASLMGATRTSAMIALILAGAAYLSLSMGFTGLPRALAEWIATIELTRFELLMVLLVFYIVIGCFLDGISSVVLTMAVVEPMIRAAGIDVIWFGVFVVVVVEMAQITPPIGFNLFVLQGMTGHHMGVIARAAFPMFLIMVVMVFVLIAVPELATWLPDTMREARAG</sequence>
<feature type="transmembrane region" description="Helical" evidence="7">
    <location>
        <begin position="6"/>
        <end position="35"/>
    </location>
</feature>
<evidence type="ECO:0000313" key="9">
    <source>
        <dbReference type="EMBL" id="MBB4264935.1"/>
    </source>
</evidence>
<dbReference type="InterPro" id="IPR004681">
    <property type="entry name" value="TRAP_DctM"/>
</dbReference>
<dbReference type="AlphaFoldDB" id="A0A7W6W8F0"/>
<dbReference type="GO" id="GO:0022857">
    <property type="term" value="F:transmembrane transporter activity"/>
    <property type="evidence" value="ECO:0007669"/>
    <property type="project" value="UniProtKB-UniRule"/>
</dbReference>
<dbReference type="PANTHER" id="PTHR33362">
    <property type="entry name" value="SIALIC ACID TRAP TRANSPORTER PERMEASE PROTEIN SIAT-RELATED"/>
    <property type="match status" value="1"/>
</dbReference>
<feature type="transmembrane region" description="Helical" evidence="7">
    <location>
        <begin position="283"/>
        <end position="302"/>
    </location>
</feature>
<evidence type="ECO:0000259" key="8">
    <source>
        <dbReference type="Pfam" id="PF06808"/>
    </source>
</evidence>
<comment type="caution">
    <text evidence="7">Lacks conserved residue(s) required for the propagation of feature annotation.</text>
</comment>
<dbReference type="PANTHER" id="PTHR33362:SF5">
    <property type="entry name" value="C4-DICARBOXYLATE TRAP TRANSPORTER LARGE PERMEASE PROTEIN DCTM"/>
    <property type="match status" value="1"/>
</dbReference>
<organism evidence="9 10">
    <name type="scientific">Roseospira visakhapatnamensis</name>
    <dbReference type="NCBI Taxonomy" id="390880"/>
    <lineage>
        <taxon>Bacteria</taxon>
        <taxon>Pseudomonadati</taxon>
        <taxon>Pseudomonadota</taxon>
        <taxon>Alphaproteobacteria</taxon>
        <taxon>Rhodospirillales</taxon>
        <taxon>Rhodospirillaceae</taxon>
        <taxon>Roseospira</taxon>
    </lineage>
</organism>
<keyword evidence="2" id="KW-1003">Cell membrane</keyword>
<feature type="transmembrane region" description="Helical" evidence="7">
    <location>
        <begin position="223"/>
        <end position="242"/>
    </location>
</feature>
<dbReference type="InterPro" id="IPR010656">
    <property type="entry name" value="DctM"/>
</dbReference>
<reference evidence="9 10" key="1">
    <citation type="submission" date="2020-08" db="EMBL/GenBank/DDBJ databases">
        <title>Genome sequencing of Purple Non-Sulfur Bacteria from various extreme environments.</title>
        <authorList>
            <person name="Mayer M."/>
        </authorList>
    </citation>
    <scope>NUCLEOTIDE SEQUENCE [LARGE SCALE GENOMIC DNA]</scope>
    <source>
        <strain evidence="9 10">JA131</strain>
    </source>
</reference>
<gene>
    <name evidence="9" type="ORF">GGD89_000546</name>
</gene>
<keyword evidence="3 7" id="KW-0997">Cell inner membrane</keyword>
<proteinExistence type="inferred from homology"/>
<dbReference type="RefSeq" id="WP_184042570.1">
    <property type="nucleotide sequence ID" value="NZ_JACIGK010000003.1"/>
</dbReference>
<dbReference type="NCBIfam" id="TIGR00786">
    <property type="entry name" value="dctM"/>
    <property type="match status" value="1"/>
</dbReference>
<keyword evidence="4 7" id="KW-0812">Transmembrane</keyword>
<feature type="transmembrane region" description="Helical" evidence="7">
    <location>
        <begin position="361"/>
        <end position="382"/>
    </location>
</feature>
<dbReference type="GO" id="GO:0005886">
    <property type="term" value="C:plasma membrane"/>
    <property type="evidence" value="ECO:0007669"/>
    <property type="project" value="UniProtKB-SubCell"/>
</dbReference>
<feature type="transmembrane region" description="Helical" evidence="7">
    <location>
        <begin position="47"/>
        <end position="70"/>
    </location>
</feature>
<feature type="transmembrane region" description="Helical" evidence="7">
    <location>
        <begin position="248"/>
        <end position="271"/>
    </location>
</feature>
<comment type="subunit">
    <text evidence="7">The complex comprises the extracytoplasmic solute receptor protein and the two transmembrane proteins.</text>
</comment>
<keyword evidence="7" id="KW-0813">Transport</keyword>
<evidence type="ECO:0000313" key="10">
    <source>
        <dbReference type="Proteomes" id="UP000554286"/>
    </source>
</evidence>
<dbReference type="PIRSF" id="PIRSF006066">
    <property type="entry name" value="HI0050"/>
    <property type="match status" value="1"/>
</dbReference>
<evidence type="ECO:0000256" key="7">
    <source>
        <dbReference type="RuleBase" id="RU369079"/>
    </source>
</evidence>
<evidence type="ECO:0000256" key="3">
    <source>
        <dbReference type="ARBA" id="ARBA00022519"/>
    </source>
</evidence>
<feature type="transmembrane region" description="Helical" evidence="7">
    <location>
        <begin position="402"/>
        <end position="427"/>
    </location>
</feature>
<evidence type="ECO:0000256" key="2">
    <source>
        <dbReference type="ARBA" id="ARBA00022475"/>
    </source>
</evidence>
<feature type="transmembrane region" description="Helical" evidence="7">
    <location>
        <begin position="176"/>
        <end position="196"/>
    </location>
</feature>
<evidence type="ECO:0000256" key="4">
    <source>
        <dbReference type="ARBA" id="ARBA00022692"/>
    </source>
</evidence>
<dbReference type="EMBL" id="JACIGK010000003">
    <property type="protein sequence ID" value="MBB4264935.1"/>
    <property type="molecule type" value="Genomic_DNA"/>
</dbReference>
<keyword evidence="5 7" id="KW-1133">Transmembrane helix</keyword>